<accession>A0A844H754</accession>
<reference evidence="1 2" key="1">
    <citation type="submission" date="2019-11" db="EMBL/GenBank/DDBJ databases">
        <authorList>
            <person name="Dong K."/>
        </authorList>
    </citation>
    <scope>NUCLEOTIDE SEQUENCE [LARGE SCALE GENOMIC DNA]</scope>
    <source>
        <strain evidence="1 2">JCM 17370</strain>
    </source>
</reference>
<protein>
    <recommendedName>
        <fullName evidence="3">Phage major capsid protein</fullName>
    </recommendedName>
</protein>
<organism evidence="1 2">
    <name type="scientific">Paracoccus limosus</name>
    <dbReference type="NCBI Taxonomy" id="913252"/>
    <lineage>
        <taxon>Bacteria</taxon>
        <taxon>Pseudomonadati</taxon>
        <taxon>Pseudomonadota</taxon>
        <taxon>Alphaproteobacteria</taxon>
        <taxon>Rhodobacterales</taxon>
        <taxon>Paracoccaceae</taxon>
        <taxon>Paracoccus</taxon>
    </lineage>
</organism>
<evidence type="ECO:0000313" key="1">
    <source>
        <dbReference type="EMBL" id="MTH36622.1"/>
    </source>
</evidence>
<gene>
    <name evidence="1" type="ORF">GL279_18755</name>
</gene>
<evidence type="ECO:0000313" key="2">
    <source>
        <dbReference type="Proteomes" id="UP000442533"/>
    </source>
</evidence>
<comment type="caution">
    <text evidence="1">The sequence shown here is derived from an EMBL/GenBank/DDBJ whole genome shotgun (WGS) entry which is preliminary data.</text>
</comment>
<name>A0A844H754_9RHOB</name>
<proteinExistence type="predicted"/>
<dbReference type="EMBL" id="WMIF01000053">
    <property type="protein sequence ID" value="MTH36622.1"/>
    <property type="molecule type" value="Genomic_DNA"/>
</dbReference>
<dbReference type="RefSeq" id="WP_155066126.1">
    <property type="nucleotide sequence ID" value="NZ_WMIF01000053.1"/>
</dbReference>
<dbReference type="OrthoDB" id="9098994at2"/>
<keyword evidence="2" id="KW-1185">Reference proteome</keyword>
<dbReference type="Proteomes" id="UP000442533">
    <property type="component" value="Unassembled WGS sequence"/>
</dbReference>
<sequence>MSMFDRQASCLRSVVGQYLTRNAAHPAADQWANETLVHAFDAAQRAAAERNLKALTMLAPQRPPGTEKRFLEVLQKARRAMPFVDVDYGTGDGRGYRRPKPAADIMRLQIGEDHLSNFDAPAANLSSERLTVSEAVLARSRVMRAGAHLVVAPKPGTTRAGTAEIPLQAVPVGLTLTRPAPFALIPDLDESPVPVSPLSAVMVTDKVQRPDDLATHAFRVSLKRSEINDRPDDELINIVLHAIILGLADAVDRELLGAILASDPGMFTLGRAAAKGLTFGELRAIVGTDEPGAGLTPGPGYGDAAGQLFLNSIPAELASAADRTVIAAFDKFGISAGPEITLLVERTAADGSVTLTCFCELRTVIPDDGFAWVFQAPAVTP</sequence>
<evidence type="ECO:0008006" key="3">
    <source>
        <dbReference type="Google" id="ProtNLM"/>
    </source>
</evidence>
<dbReference type="AlphaFoldDB" id="A0A844H754"/>